<proteinExistence type="predicted"/>
<organism evidence="2 3">
    <name type="scientific">Artemia franciscana</name>
    <name type="common">Brine shrimp</name>
    <name type="synonym">Artemia sanfranciscana</name>
    <dbReference type="NCBI Taxonomy" id="6661"/>
    <lineage>
        <taxon>Eukaryota</taxon>
        <taxon>Metazoa</taxon>
        <taxon>Ecdysozoa</taxon>
        <taxon>Arthropoda</taxon>
        <taxon>Crustacea</taxon>
        <taxon>Branchiopoda</taxon>
        <taxon>Anostraca</taxon>
        <taxon>Artemiidae</taxon>
        <taxon>Artemia</taxon>
    </lineage>
</organism>
<dbReference type="AlphaFoldDB" id="A0AA88HFX0"/>
<feature type="signal peptide" evidence="1">
    <location>
        <begin position="1"/>
        <end position="35"/>
    </location>
</feature>
<reference evidence="2" key="1">
    <citation type="submission" date="2023-07" db="EMBL/GenBank/DDBJ databases">
        <title>Chromosome-level genome assembly of Artemia franciscana.</title>
        <authorList>
            <person name="Jo E."/>
        </authorList>
    </citation>
    <scope>NUCLEOTIDE SEQUENCE</scope>
    <source>
        <tissue evidence="2">Whole body</tissue>
    </source>
</reference>
<keyword evidence="3" id="KW-1185">Reference proteome</keyword>
<feature type="chain" id="PRO_5041646882" evidence="1">
    <location>
        <begin position="36"/>
        <end position="299"/>
    </location>
</feature>
<keyword evidence="1" id="KW-0732">Signal</keyword>
<comment type="caution">
    <text evidence="2">The sequence shown here is derived from an EMBL/GenBank/DDBJ whole genome shotgun (WGS) entry which is preliminary data.</text>
</comment>
<dbReference type="Proteomes" id="UP001187531">
    <property type="component" value="Unassembled WGS sequence"/>
</dbReference>
<sequence>MMVPDHWKQHTVMISFSKLKLLILLGSFLFEYAKANDFNNEHLRSPEVLKCLEKCKDDKCTTVYHCYEGIETGASVSEGTEGDFETSLSEETLECLEFCNLSERKCMSVTHCFSIDVNDDVGETNETIDEISYQKEEEAINKAGISQKEIMDTYHTCLIYFAKYEYDKFEKCIKPLLSFHEVREQRPIKKYFEEAQENHEIEEEDDEEEELPMRHIFDGQSGLKQEEVNAVEFVNKMQHCLLQGTGESDLRNYVVKRAHIFNETADNVLVALIERNKHCLKSANLNDGLDDLRRKGKLA</sequence>
<name>A0AA88HFX0_ARTSF</name>
<protein>
    <submittedName>
        <fullName evidence="2">Uncharacterized protein</fullName>
    </submittedName>
</protein>
<evidence type="ECO:0000313" key="3">
    <source>
        <dbReference type="Proteomes" id="UP001187531"/>
    </source>
</evidence>
<gene>
    <name evidence="2" type="ORF">QYM36_011969</name>
</gene>
<evidence type="ECO:0000313" key="2">
    <source>
        <dbReference type="EMBL" id="KAK2710618.1"/>
    </source>
</evidence>
<dbReference type="EMBL" id="JAVRJZ010000016">
    <property type="protein sequence ID" value="KAK2710618.1"/>
    <property type="molecule type" value="Genomic_DNA"/>
</dbReference>
<evidence type="ECO:0000256" key="1">
    <source>
        <dbReference type="SAM" id="SignalP"/>
    </source>
</evidence>
<accession>A0AA88HFX0</accession>